<dbReference type="GO" id="GO:0050660">
    <property type="term" value="F:flavin adenine dinucleotide binding"/>
    <property type="evidence" value="ECO:0007669"/>
    <property type="project" value="TreeGrafter"/>
</dbReference>
<dbReference type="GO" id="GO:0030976">
    <property type="term" value="F:thiamine pyrophosphate binding"/>
    <property type="evidence" value="ECO:0007669"/>
    <property type="project" value="InterPro"/>
</dbReference>
<dbReference type="Proteomes" id="UP000051934">
    <property type="component" value="Unassembled WGS sequence"/>
</dbReference>
<dbReference type="InterPro" id="IPR012000">
    <property type="entry name" value="Thiamin_PyroP_enz_cen_dom"/>
</dbReference>
<dbReference type="GO" id="GO:0005948">
    <property type="term" value="C:acetolactate synthase complex"/>
    <property type="evidence" value="ECO:0007669"/>
    <property type="project" value="TreeGrafter"/>
</dbReference>
<proteinExistence type="inferred from homology"/>
<dbReference type="GO" id="GO:0003984">
    <property type="term" value="F:acetolactate synthase activity"/>
    <property type="evidence" value="ECO:0007669"/>
    <property type="project" value="TreeGrafter"/>
</dbReference>
<dbReference type="FunFam" id="3.40.50.970:FF:000016">
    <property type="entry name" value="Acetolactate synthase"/>
    <property type="match status" value="1"/>
</dbReference>
<evidence type="ECO:0000259" key="2">
    <source>
        <dbReference type="Pfam" id="PF00205"/>
    </source>
</evidence>
<dbReference type="CDD" id="cd02015">
    <property type="entry name" value="TPP_AHAS"/>
    <property type="match status" value="1"/>
</dbReference>
<dbReference type="GO" id="GO:0009099">
    <property type="term" value="P:L-valine biosynthetic process"/>
    <property type="evidence" value="ECO:0007669"/>
    <property type="project" value="TreeGrafter"/>
</dbReference>
<dbReference type="EMBL" id="LIBB01000221">
    <property type="protein sequence ID" value="KRO71202.1"/>
    <property type="molecule type" value="Genomic_DNA"/>
</dbReference>
<name>A0A0R2SD17_9GAMM</name>
<organism evidence="4 5">
    <name type="scientific">OM182 bacterium BACL3 MAG-120507-bin80</name>
    <dbReference type="NCBI Taxonomy" id="1655577"/>
    <lineage>
        <taxon>Bacteria</taxon>
        <taxon>Pseudomonadati</taxon>
        <taxon>Pseudomonadota</taxon>
        <taxon>Gammaproteobacteria</taxon>
        <taxon>OMG group</taxon>
        <taxon>OM182 clade</taxon>
    </lineage>
</organism>
<dbReference type="Gene3D" id="3.40.50.970">
    <property type="match status" value="1"/>
</dbReference>
<dbReference type="SUPFAM" id="SSF52518">
    <property type="entry name" value="Thiamin diphosphate-binding fold (THDP-binding)"/>
    <property type="match status" value="1"/>
</dbReference>
<dbReference type="InterPro" id="IPR029061">
    <property type="entry name" value="THDP-binding"/>
</dbReference>
<reference evidence="4 5" key="1">
    <citation type="submission" date="2015-10" db="EMBL/GenBank/DDBJ databases">
        <title>Metagenome-Assembled Genomes uncover a global brackish microbiome.</title>
        <authorList>
            <person name="Hugerth L.W."/>
            <person name="Larsson J."/>
            <person name="Alneberg J."/>
            <person name="Lindh M.V."/>
            <person name="Legrand C."/>
            <person name="Pinhassi J."/>
            <person name="Andersson A.F."/>
        </authorList>
    </citation>
    <scope>NUCLEOTIDE SEQUENCE [LARGE SCALE GENOMIC DNA]</scope>
    <source>
        <strain evidence="4">BACL4 MAG-120507-bin80</strain>
    </source>
</reference>
<dbReference type="GO" id="GO:0000287">
    <property type="term" value="F:magnesium ion binding"/>
    <property type="evidence" value="ECO:0007669"/>
    <property type="project" value="InterPro"/>
</dbReference>
<dbReference type="InterPro" id="IPR011766">
    <property type="entry name" value="TPP_enzyme_TPP-bd"/>
</dbReference>
<feature type="domain" description="Thiamine pyrophosphate enzyme TPP-binding" evidence="3">
    <location>
        <begin position="127"/>
        <end position="277"/>
    </location>
</feature>
<feature type="domain" description="Thiamine pyrophosphate enzyme central" evidence="2">
    <location>
        <begin position="1"/>
        <end position="62"/>
    </location>
</feature>
<dbReference type="InterPro" id="IPR045229">
    <property type="entry name" value="TPP_enz"/>
</dbReference>
<dbReference type="Pfam" id="PF00205">
    <property type="entry name" value="TPP_enzyme_M"/>
    <property type="match status" value="1"/>
</dbReference>
<dbReference type="InterPro" id="IPR039368">
    <property type="entry name" value="AHAS_TPP"/>
</dbReference>
<dbReference type="AlphaFoldDB" id="A0A0R2SD17"/>
<sequence length="306" mass="33972">MHYCDVLLGIGVRFDDRVTNSDTSKFCPDATILHVDIDPASISKTVAADVPIVGSVTAVLEEMIDCLEQAQQACDAEALETWWQQIAKWREKDSLGVTPHTNGVIKPQQVVQAVHRITKGDAYISTDVGQHQMFAAQYYGFDKPRRWINSGGLGTMGFGFPAAMGVQLAFPDAISVCITGEGSFQMNLQEFATCMQYNLPVKIICLNNQSLGMVRQWQDMQYGGRYSHSTYAESLPDFVKLAEAYGHVGIRVENLSELDSKLEEAFALKDRLVFVDVMVDPEEHVYPMAIKGGAMKDMILSKTERT</sequence>
<dbReference type="PANTHER" id="PTHR18968:SF13">
    <property type="entry name" value="ACETOLACTATE SYNTHASE CATALYTIC SUBUNIT, MITOCHONDRIAL"/>
    <property type="match status" value="1"/>
</dbReference>
<dbReference type="GO" id="GO:0009097">
    <property type="term" value="P:isoleucine biosynthetic process"/>
    <property type="evidence" value="ECO:0007669"/>
    <property type="project" value="TreeGrafter"/>
</dbReference>
<dbReference type="SUPFAM" id="SSF52467">
    <property type="entry name" value="DHS-like NAD/FAD-binding domain"/>
    <property type="match status" value="1"/>
</dbReference>
<evidence type="ECO:0008006" key="6">
    <source>
        <dbReference type="Google" id="ProtNLM"/>
    </source>
</evidence>
<evidence type="ECO:0000313" key="4">
    <source>
        <dbReference type="EMBL" id="KRO71202.1"/>
    </source>
</evidence>
<protein>
    <recommendedName>
        <fullName evidence="6">Acetolactate synthase</fullName>
    </recommendedName>
</protein>
<evidence type="ECO:0000259" key="3">
    <source>
        <dbReference type="Pfam" id="PF02775"/>
    </source>
</evidence>
<dbReference type="PANTHER" id="PTHR18968">
    <property type="entry name" value="THIAMINE PYROPHOSPHATE ENZYMES"/>
    <property type="match status" value="1"/>
</dbReference>
<dbReference type="Gene3D" id="3.40.50.1220">
    <property type="entry name" value="TPP-binding domain"/>
    <property type="match status" value="1"/>
</dbReference>
<comment type="similarity">
    <text evidence="1">Belongs to the TPP enzyme family.</text>
</comment>
<gene>
    <name evidence="4" type="ORF">ABR69_02070</name>
</gene>
<evidence type="ECO:0000313" key="5">
    <source>
        <dbReference type="Proteomes" id="UP000051934"/>
    </source>
</evidence>
<dbReference type="InterPro" id="IPR029035">
    <property type="entry name" value="DHS-like_NAD/FAD-binding_dom"/>
</dbReference>
<accession>A0A0R2SD17</accession>
<evidence type="ECO:0000256" key="1">
    <source>
        <dbReference type="ARBA" id="ARBA00007812"/>
    </source>
</evidence>
<dbReference type="Pfam" id="PF02775">
    <property type="entry name" value="TPP_enzyme_C"/>
    <property type="match status" value="1"/>
</dbReference>
<comment type="caution">
    <text evidence="4">The sequence shown here is derived from an EMBL/GenBank/DDBJ whole genome shotgun (WGS) entry which is preliminary data.</text>
</comment>